<dbReference type="GO" id="GO:0016020">
    <property type="term" value="C:membrane"/>
    <property type="evidence" value="ECO:0007669"/>
    <property type="project" value="UniProtKB-SubCell"/>
</dbReference>
<keyword evidence="4 5" id="KW-0472">Membrane</keyword>
<dbReference type="PANTHER" id="PTHR11827:SF100">
    <property type="entry name" value="CATION-CHLORIDE COTRANSPORTER 1"/>
    <property type="match status" value="1"/>
</dbReference>
<evidence type="ECO:0000256" key="1">
    <source>
        <dbReference type="ARBA" id="ARBA00004141"/>
    </source>
</evidence>
<evidence type="ECO:0000256" key="5">
    <source>
        <dbReference type="SAM" id="Phobius"/>
    </source>
</evidence>
<protein>
    <submittedName>
        <fullName evidence="6">Protein ccc1</fullName>
    </submittedName>
</protein>
<comment type="subcellular location">
    <subcellularLocation>
        <location evidence="1">Membrane</location>
        <topology evidence="1">Multi-pass membrane protein</topology>
    </subcellularLocation>
</comment>
<organism evidence="6 7">
    <name type="scientific">Salvia divinorum</name>
    <name type="common">Maria pastora</name>
    <name type="synonym">Diviner's sage</name>
    <dbReference type="NCBI Taxonomy" id="28513"/>
    <lineage>
        <taxon>Eukaryota</taxon>
        <taxon>Viridiplantae</taxon>
        <taxon>Streptophyta</taxon>
        <taxon>Embryophyta</taxon>
        <taxon>Tracheophyta</taxon>
        <taxon>Spermatophyta</taxon>
        <taxon>Magnoliopsida</taxon>
        <taxon>eudicotyledons</taxon>
        <taxon>Gunneridae</taxon>
        <taxon>Pentapetalae</taxon>
        <taxon>asterids</taxon>
        <taxon>lamiids</taxon>
        <taxon>Lamiales</taxon>
        <taxon>Lamiaceae</taxon>
        <taxon>Nepetoideae</taxon>
        <taxon>Mentheae</taxon>
        <taxon>Salviinae</taxon>
        <taxon>Salvia</taxon>
        <taxon>Salvia subgen. Calosphace</taxon>
    </lineage>
</organism>
<name>A0ABD1I6S1_SALDI</name>
<keyword evidence="2 5" id="KW-0812">Transmembrane</keyword>
<evidence type="ECO:0000313" key="7">
    <source>
        <dbReference type="Proteomes" id="UP001567538"/>
    </source>
</evidence>
<evidence type="ECO:0000256" key="2">
    <source>
        <dbReference type="ARBA" id="ARBA00022692"/>
    </source>
</evidence>
<feature type="transmembrane region" description="Helical" evidence="5">
    <location>
        <begin position="81"/>
        <end position="102"/>
    </location>
</feature>
<dbReference type="Proteomes" id="UP001567538">
    <property type="component" value="Unassembled WGS sequence"/>
</dbReference>
<proteinExistence type="predicted"/>
<evidence type="ECO:0000256" key="3">
    <source>
        <dbReference type="ARBA" id="ARBA00022989"/>
    </source>
</evidence>
<accession>A0ABD1I6S1</accession>
<keyword evidence="7" id="KW-1185">Reference proteome</keyword>
<dbReference type="InterPro" id="IPR004842">
    <property type="entry name" value="SLC12A_fam"/>
</dbReference>
<dbReference type="EMBL" id="JBEAFC010000003">
    <property type="protein sequence ID" value="KAL1563021.1"/>
    <property type="molecule type" value="Genomic_DNA"/>
</dbReference>
<dbReference type="PANTHER" id="PTHR11827">
    <property type="entry name" value="SOLUTE CARRIER FAMILY 12, CATION COTRANSPORTERS"/>
    <property type="match status" value="1"/>
</dbReference>
<comment type="caution">
    <text evidence="6">The sequence shown here is derived from an EMBL/GenBank/DDBJ whole genome shotgun (WGS) entry which is preliminary data.</text>
</comment>
<dbReference type="AlphaFoldDB" id="A0ABD1I6S1"/>
<sequence>MFIGIFLARKDYPTDGIAGLSLKFFRDNWISAYQKKDGFSALSDENIWVTLTFPAVTGIMAGSNRSASLKDTQRLNSCWDLAAIVSTSVLYLITVLFFEALATRDKLLTDRYYYVNCA</sequence>
<evidence type="ECO:0000313" key="6">
    <source>
        <dbReference type="EMBL" id="KAL1563021.1"/>
    </source>
</evidence>
<evidence type="ECO:0000256" key="4">
    <source>
        <dbReference type="ARBA" id="ARBA00023136"/>
    </source>
</evidence>
<gene>
    <name evidence="6" type="primary">CCC1</name>
    <name evidence="6" type="ORF">AAHA92_05532</name>
</gene>
<keyword evidence="3 5" id="KW-1133">Transmembrane helix</keyword>
<reference evidence="6 7" key="1">
    <citation type="submission" date="2024-06" db="EMBL/GenBank/DDBJ databases">
        <title>A chromosome level genome sequence of Diviner's sage (Salvia divinorum).</title>
        <authorList>
            <person name="Ford S.A."/>
            <person name="Ro D.-K."/>
            <person name="Ness R.W."/>
            <person name="Phillips M.A."/>
        </authorList>
    </citation>
    <scope>NUCLEOTIDE SEQUENCE [LARGE SCALE GENOMIC DNA]</scope>
    <source>
        <strain evidence="6">SAF-2024a</strain>
        <tissue evidence="6">Leaf</tissue>
    </source>
</reference>